<gene>
    <name evidence="2" type="ORF">GCM10011349_41390</name>
</gene>
<keyword evidence="1" id="KW-1133">Transmembrane helix</keyword>
<evidence type="ECO:0000256" key="1">
    <source>
        <dbReference type="SAM" id="Phobius"/>
    </source>
</evidence>
<keyword evidence="1" id="KW-0472">Membrane</keyword>
<feature type="transmembrane region" description="Helical" evidence="1">
    <location>
        <begin position="80"/>
        <end position="105"/>
    </location>
</feature>
<name>A0ABQ2JZ57_9SPHN</name>
<keyword evidence="1" id="KW-0812">Transmembrane</keyword>
<feature type="transmembrane region" description="Helical" evidence="1">
    <location>
        <begin position="210"/>
        <end position="233"/>
    </location>
</feature>
<feature type="transmembrane region" description="Helical" evidence="1">
    <location>
        <begin position="179"/>
        <end position="198"/>
    </location>
</feature>
<sequence length="345" mass="36820">MRFVELVRGIGLGSAGFAFLLAALLCVVVDAPAALMGWLAAAVFLQAIPLGALMLLAVMRLVHGGWEADLRSASESAAGVWFISALTFIPVLVGCGAICGEASLFGQNEFDNPWLGVVPFVTGTILWFVALAAIARSQVGGRSSRRATVLSLIVLTLGGSLLAVDWFMSLDVEFQTSGYTLQVLLLEICVAYLAILLLRLTHRPAPRHTGALGAVLLICLTLWFLFQFLPHLLIWADVLPHSAGWYAVRAEGAWIWVLAVIGILGIVPMLALLLPQVRRSPRALAMAAFPALFGKGLEFVWFAVPGNGLPALLAYLFALCGFGCFAASYLAPGSSWYLPKARAVA</sequence>
<protein>
    <submittedName>
        <fullName evidence="2">Uncharacterized protein</fullName>
    </submittedName>
</protein>
<feature type="transmembrane region" description="Helical" evidence="1">
    <location>
        <begin position="12"/>
        <end position="31"/>
    </location>
</feature>
<dbReference type="PANTHER" id="PTHR43044">
    <property type="match status" value="1"/>
</dbReference>
<dbReference type="Proteomes" id="UP000605099">
    <property type="component" value="Unassembled WGS sequence"/>
</dbReference>
<evidence type="ECO:0000313" key="3">
    <source>
        <dbReference type="Proteomes" id="UP000605099"/>
    </source>
</evidence>
<feature type="transmembrane region" description="Helical" evidence="1">
    <location>
        <begin position="310"/>
        <end position="331"/>
    </location>
</feature>
<comment type="caution">
    <text evidence="2">The sequence shown here is derived from an EMBL/GenBank/DDBJ whole genome shotgun (WGS) entry which is preliminary data.</text>
</comment>
<organism evidence="2 3">
    <name type="scientific">Novosphingobium indicum</name>
    <dbReference type="NCBI Taxonomy" id="462949"/>
    <lineage>
        <taxon>Bacteria</taxon>
        <taxon>Pseudomonadati</taxon>
        <taxon>Pseudomonadota</taxon>
        <taxon>Alphaproteobacteria</taxon>
        <taxon>Sphingomonadales</taxon>
        <taxon>Sphingomonadaceae</taxon>
        <taxon>Novosphingobium</taxon>
    </lineage>
</organism>
<feature type="transmembrane region" description="Helical" evidence="1">
    <location>
        <begin position="147"/>
        <end position="167"/>
    </location>
</feature>
<feature type="transmembrane region" description="Helical" evidence="1">
    <location>
        <begin position="253"/>
        <end position="274"/>
    </location>
</feature>
<dbReference type="PANTHER" id="PTHR43044:SF1">
    <property type="entry name" value="QUINOL:CYTOCHROME C OXIDOREDUCTASE QUINONE-BINDING SUBUNIT 2"/>
    <property type="match status" value="1"/>
</dbReference>
<feature type="transmembrane region" description="Helical" evidence="1">
    <location>
        <begin position="37"/>
        <end position="59"/>
    </location>
</feature>
<feature type="transmembrane region" description="Helical" evidence="1">
    <location>
        <begin position="117"/>
        <end position="135"/>
    </location>
</feature>
<dbReference type="RefSeq" id="WP_188822889.1">
    <property type="nucleotide sequence ID" value="NZ_BMLK01000029.1"/>
</dbReference>
<reference evidence="3" key="1">
    <citation type="journal article" date="2019" name="Int. J. Syst. Evol. Microbiol.">
        <title>The Global Catalogue of Microorganisms (GCM) 10K type strain sequencing project: providing services to taxonomists for standard genome sequencing and annotation.</title>
        <authorList>
            <consortium name="The Broad Institute Genomics Platform"/>
            <consortium name="The Broad Institute Genome Sequencing Center for Infectious Disease"/>
            <person name="Wu L."/>
            <person name="Ma J."/>
        </authorList>
    </citation>
    <scope>NUCLEOTIDE SEQUENCE [LARGE SCALE GENOMIC DNA]</scope>
    <source>
        <strain evidence="3">CGMCC 1.6784</strain>
    </source>
</reference>
<evidence type="ECO:0000313" key="2">
    <source>
        <dbReference type="EMBL" id="GGN60142.1"/>
    </source>
</evidence>
<keyword evidence="3" id="KW-1185">Reference proteome</keyword>
<accession>A0ABQ2JZ57</accession>
<proteinExistence type="predicted"/>
<feature type="transmembrane region" description="Helical" evidence="1">
    <location>
        <begin position="283"/>
        <end position="304"/>
    </location>
</feature>
<dbReference type="EMBL" id="BMLK01000029">
    <property type="protein sequence ID" value="GGN60142.1"/>
    <property type="molecule type" value="Genomic_DNA"/>
</dbReference>